<evidence type="ECO:0000313" key="6">
    <source>
        <dbReference type="Proteomes" id="UP000595823"/>
    </source>
</evidence>
<dbReference type="Pfam" id="PF01814">
    <property type="entry name" value="Hemerythrin"/>
    <property type="match status" value="1"/>
</dbReference>
<keyword evidence="3" id="KW-0408">Iron</keyword>
<protein>
    <submittedName>
        <fullName evidence="5">Hemerythrin domain-containing protein</fullName>
    </submittedName>
</protein>
<dbReference type="AlphaFoldDB" id="A0A7T6Z1K9"/>
<feature type="domain" description="Hemerythrin-like" evidence="4">
    <location>
        <begin position="7"/>
        <end position="76"/>
    </location>
</feature>
<name>A0A7T6Z1K9_9BACI</name>
<comment type="similarity">
    <text evidence="1">Belongs to the hemerythrin family.</text>
</comment>
<proteinExistence type="inferred from homology"/>
<evidence type="ECO:0000313" key="5">
    <source>
        <dbReference type="EMBL" id="QQK75313.1"/>
    </source>
</evidence>
<dbReference type="SUPFAM" id="SSF47188">
    <property type="entry name" value="Hemerythrin-like"/>
    <property type="match status" value="1"/>
</dbReference>
<keyword evidence="6" id="KW-1185">Reference proteome</keyword>
<organism evidence="5 6">
    <name type="scientific">Salicibibacter cibarius</name>
    <dbReference type="NCBI Taxonomy" id="2743000"/>
    <lineage>
        <taxon>Bacteria</taxon>
        <taxon>Bacillati</taxon>
        <taxon>Bacillota</taxon>
        <taxon>Bacilli</taxon>
        <taxon>Bacillales</taxon>
        <taxon>Bacillaceae</taxon>
        <taxon>Salicibibacter</taxon>
    </lineage>
</organism>
<dbReference type="RefSeq" id="WP_200127965.1">
    <property type="nucleotide sequence ID" value="NZ_CP054705.1"/>
</dbReference>
<sequence length="118" mass="13624">MGSGGNEHFRDEEELLLPAYSLDEPEISEMLVEHVHIRALVQQVLETTDGGGEAMHHLGTMLKQHICKEERVIFPMMEKVLPEDVLERLHPRFHQVDPSQKVFSSILSNSRRTYHPKK</sequence>
<evidence type="ECO:0000259" key="4">
    <source>
        <dbReference type="Pfam" id="PF01814"/>
    </source>
</evidence>
<evidence type="ECO:0000256" key="2">
    <source>
        <dbReference type="ARBA" id="ARBA00022723"/>
    </source>
</evidence>
<gene>
    <name evidence="5" type="ORF">HUG15_06725</name>
</gene>
<dbReference type="GO" id="GO:0046872">
    <property type="term" value="F:metal ion binding"/>
    <property type="evidence" value="ECO:0007669"/>
    <property type="project" value="UniProtKB-KW"/>
</dbReference>
<reference evidence="5 6" key="1">
    <citation type="submission" date="2020-06" db="EMBL/GenBank/DDBJ databases">
        <title>Genomic analysis of Salicibibacter sp. NKC5-3.</title>
        <authorList>
            <person name="Oh Y.J."/>
        </authorList>
    </citation>
    <scope>NUCLEOTIDE SEQUENCE [LARGE SCALE GENOMIC DNA]</scope>
    <source>
        <strain evidence="5 6">NKC5-3</strain>
    </source>
</reference>
<dbReference type="InterPro" id="IPR035938">
    <property type="entry name" value="Hemerythrin-like_sf"/>
</dbReference>
<evidence type="ECO:0000256" key="3">
    <source>
        <dbReference type="ARBA" id="ARBA00023004"/>
    </source>
</evidence>
<dbReference type="InterPro" id="IPR012312">
    <property type="entry name" value="Hemerythrin-like"/>
</dbReference>
<dbReference type="EMBL" id="CP054705">
    <property type="protein sequence ID" value="QQK75313.1"/>
    <property type="molecule type" value="Genomic_DNA"/>
</dbReference>
<accession>A0A7T6Z1K9</accession>
<evidence type="ECO:0000256" key="1">
    <source>
        <dbReference type="ARBA" id="ARBA00010587"/>
    </source>
</evidence>
<keyword evidence="2" id="KW-0479">Metal-binding</keyword>
<dbReference type="Gene3D" id="1.20.120.520">
    <property type="entry name" value="nmb1532 protein domain like"/>
    <property type="match status" value="1"/>
</dbReference>
<dbReference type="Proteomes" id="UP000595823">
    <property type="component" value="Chromosome"/>
</dbReference>
<dbReference type="KEGG" id="scia:HUG15_06725"/>